<gene>
    <name evidence="1" type="ORF">FAZ19_10005</name>
</gene>
<sequence>MLRTDFEVIRNVYDLLGASALSDEDVSFLLGKPNGYFFEVLNPTDKSKFKQDLWTLFVPIFQTPFVNVLPPTNVGSAEEVKLTSAANYNNKSTIYRFTVTYEDGTATESFEWRKSIVTGERKKENKELTGYLKFLISEAYFLKPKNALFILIHLRKFFDKPFTVEDIAVSIKKLCRRQAGITTLLQRNTDNSRYTYSEAFDISTLDEFTDLPSELQDLASNSSVTNRYIIKHERYGALGFVELNERTLVKVVIHPDFREMRLASRLLDHVMDLDKKTPLTVELSVDSPLVDFLYNCSFAESDEDRKFRIANKLTTVKMKRGTDKEGK</sequence>
<keyword evidence="2" id="KW-1185">Reference proteome</keyword>
<dbReference type="InterPro" id="IPR016181">
    <property type="entry name" value="Acyl_CoA_acyltransferase"/>
</dbReference>
<dbReference type="AlphaFoldDB" id="A0A4U0H1K0"/>
<proteinExistence type="predicted"/>
<dbReference type="OrthoDB" id="698354at2"/>
<dbReference type="SUPFAM" id="SSF55729">
    <property type="entry name" value="Acyl-CoA N-acyltransferases (Nat)"/>
    <property type="match status" value="1"/>
</dbReference>
<accession>A0A4U0H1K0</accession>
<dbReference type="EMBL" id="SUKA01000003">
    <property type="protein sequence ID" value="TJY65467.1"/>
    <property type="molecule type" value="Genomic_DNA"/>
</dbReference>
<dbReference type="Proteomes" id="UP000309872">
    <property type="component" value="Unassembled WGS sequence"/>
</dbReference>
<evidence type="ECO:0000313" key="1">
    <source>
        <dbReference type="EMBL" id="TJY65467.1"/>
    </source>
</evidence>
<organism evidence="1 2">
    <name type="scientific">Sphingobacterium alkalisoli</name>
    <dbReference type="NCBI Taxonomy" id="1874115"/>
    <lineage>
        <taxon>Bacteria</taxon>
        <taxon>Pseudomonadati</taxon>
        <taxon>Bacteroidota</taxon>
        <taxon>Sphingobacteriia</taxon>
        <taxon>Sphingobacteriales</taxon>
        <taxon>Sphingobacteriaceae</taxon>
        <taxon>Sphingobacterium</taxon>
    </lineage>
</organism>
<reference evidence="1 2" key="1">
    <citation type="submission" date="2019-04" db="EMBL/GenBank/DDBJ databases">
        <title>Sphingobacterium olei sp. nov., isolated from oil-contaminated soil.</title>
        <authorList>
            <person name="Liu B."/>
        </authorList>
    </citation>
    <scope>NUCLEOTIDE SEQUENCE [LARGE SCALE GENOMIC DNA]</scope>
    <source>
        <strain evidence="1 2">Y3L14</strain>
    </source>
</reference>
<protein>
    <submittedName>
        <fullName evidence="1">Uncharacterized protein</fullName>
    </submittedName>
</protein>
<comment type="caution">
    <text evidence="1">The sequence shown here is derived from an EMBL/GenBank/DDBJ whole genome shotgun (WGS) entry which is preliminary data.</text>
</comment>
<dbReference type="RefSeq" id="WP_136820596.1">
    <property type="nucleotide sequence ID" value="NZ_BMJX01000003.1"/>
</dbReference>
<name>A0A4U0H1K0_9SPHI</name>
<dbReference type="Gene3D" id="3.40.630.30">
    <property type="match status" value="1"/>
</dbReference>
<evidence type="ECO:0000313" key="2">
    <source>
        <dbReference type="Proteomes" id="UP000309872"/>
    </source>
</evidence>